<feature type="chain" id="PRO_5019435354" evidence="1">
    <location>
        <begin position="21"/>
        <end position="149"/>
    </location>
</feature>
<sequence length="149" mass="17768">MKNYLLFFSCLLLLIISCKTQEKSDMQPMSITDEEKAVAMANDTVRIANDELEYEIIIIDPGFNSWLYSRARPRGYYNLQYFETKNKLWVTQWNIRAMQPQRYGDLYLMAIDYEPHIDYGYEVNYMLYNYLVYFQLTTGERLGGIVPQF</sequence>
<evidence type="ECO:0000256" key="1">
    <source>
        <dbReference type="SAM" id="SignalP"/>
    </source>
</evidence>
<reference evidence="2 3" key="1">
    <citation type="submission" date="2014-12" db="EMBL/GenBank/DDBJ databases">
        <title>Genome sequence of Flavobacterium beibuense RSKm HC5.</title>
        <authorList>
            <person name="Kim J.F."/>
            <person name="Song J.Y."/>
            <person name="Kwak M.-J."/>
            <person name="Lee S.-W."/>
        </authorList>
    </citation>
    <scope>NUCLEOTIDE SEQUENCE [LARGE SCALE GENOMIC DNA]</scope>
    <source>
        <strain evidence="2 3">RSKm HC5</strain>
    </source>
</reference>
<organism evidence="2 3">
    <name type="scientific">Flavobacterium beibuense</name>
    <dbReference type="NCBI Taxonomy" id="657326"/>
    <lineage>
        <taxon>Bacteria</taxon>
        <taxon>Pseudomonadati</taxon>
        <taxon>Bacteroidota</taxon>
        <taxon>Flavobacteriia</taxon>
        <taxon>Flavobacteriales</taxon>
        <taxon>Flavobacteriaceae</taxon>
        <taxon>Flavobacterium</taxon>
    </lineage>
</organism>
<dbReference type="AlphaFoldDB" id="A0A444WGG1"/>
<dbReference type="Proteomes" id="UP000289775">
    <property type="component" value="Unassembled WGS sequence"/>
</dbReference>
<dbReference type="Pfam" id="PF19643">
    <property type="entry name" value="DUF6146"/>
    <property type="match status" value="1"/>
</dbReference>
<keyword evidence="3" id="KW-1185">Reference proteome</keyword>
<keyword evidence="1" id="KW-0732">Signal</keyword>
<proteinExistence type="predicted"/>
<evidence type="ECO:0000313" key="2">
    <source>
        <dbReference type="EMBL" id="RYJ44940.1"/>
    </source>
</evidence>
<dbReference type="OrthoDB" id="1119488at2"/>
<gene>
    <name evidence="2" type="ORF">NU09_0574</name>
</gene>
<dbReference type="EMBL" id="JUIW01000002">
    <property type="protein sequence ID" value="RYJ44940.1"/>
    <property type="molecule type" value="Genomic_DNA"/>
</dbReference>
<dbReference type="InterPro" id="IPR046144">
    <property type="entry name" value="DUF6146"/>
</dbReference>
<dbReference type="RefSeq" id="WP_129749747.1">
    <property type="nucleotide sequence ID" value="NZ_JUIW01000002.1"/>
</dbReference>
<evidence type="ECO:0000313" key="3">
    <source>
        <dbReference type="Proteomes" id="UP000289775"/>
    </source>
</evidence>
<accession>A0A444WGG1</accession>
<dbReference type="PROSITE" id="PS51257">
    <property type="entry name" value="PROKAR_LIPOPROTEIN"/>
    <property type="match status" value="1"/>
</dbReference>
<comment type="caution">
    <text evidence="2">The sequence shown here is derived from an EMBL/GenBank/DDBJ whole genome shotgun (WGS) entry which is preliminary data.</text>
</comment>
<keyword evidence="2" id="KW-0449">Lipoprotein</keyword>
<feature type="signal peptide" evidence="1">
    <location>
        <begin position="1"/>
        <end position="20"/>
    </location>
</feature>
<name>A0A444WGG1_9FLAO</name>
<protein>
    <submittedName>
        <fullName evidence="2">Putative lipoprotein</fullName>
    </submittedName>
</protein>